<evidence type="ECO:0000313" key="3">
    <source>
        <dbReference type="Proteomes" id="UP000250275"/>
    </source>
</evidence>
<organism evidence="2 3">
    <name type="scientific">Eufriesea mexicana</name>
    <dbReference type="NCBI Taxonomy" id="516756"/>
    <lineage>
        <taxon>Eukaryota</taxon>
        <taxon>Metazoa</taxon>
        <taxon>Ecdysozoa</taxon>
        <taxon>Arthropoda</taxon>
        <taxon>Hexapoda</taxon>
        <taxon>Insecta</taxon>
        <taxon>Pterygota</taxon>
        <taxon>Neoptera</taxon>
        <taxon>Endopterygota</taxon>
        <taxon>Hymenoptera</taxon>
        <taxon>Apocrita</taxon>
        <taxon>Aculeata</taxon>
        <taxon>Apoidea</taxon>
        <taxon>Anthophila</taxon>
        <taxon>Apidae</taxon>
        <taxon>Eufriesea</taxon>
    </lineage>
</organism>
<feature type="compositionally biased region" description="Basic residues" evidence="1">
    <location>
        <begin position="112"/>
        <end position="124"/>
    </location>
</feature>
<name>A0A310SEV6_9HYME</name>
<reference evidence="2 3" key="1">
    <citation type="submission" date="2015-07" db="EMBL/GenBank/DDBJ databases">
        <title>The genome of Eufriesea mexicana.</title>
        <authorList>
            <person name="Pan H."/>
            <person name="Kapheim K."/>
        </authorList>
    </citation>
    <scope>NUCLEOTIDE SEQUENCE [LARGE SCALE GENOMIC DNA]</scope>
    <source>
        <strain evidence="2">0111107269</strain>
        <tissue evidence="2">Whole body</tissue>
    </source>
</reference>
<dbReference type="AlphaFoldDB" id="A0A310SEV6"/>
<feature type="compositionally biased region" description="Polar residues" evidence="1">
    <location>
        <begin position="14"/>
        <end position="25"/>
    </location>
</feature>
<feature type="compositionally biased region" description="Polar residues" evidence="1">
    <location>
        <begin position="99"/>
        <end position="109"/>
    </location>
</feature>
<feature type="compositionally biased region" description="Acidic residues" evidence="1">
    <location>
        <begin position="55"/>
        <end position="74"/>
    </location>
</feature>
<feature type="compositionally biased region" description="Basic and acidic residues" evidence="1">
    <location>
        <begin position="141"/>
        <end position="152"/>
    </location>
</feature>
<keyword evidence="3" id="KW-1185">Reference proteome</keyword>
<protein>
    <submittedName>
        <fullName evidence="2">Uncharacterized protein</fullName>
    </submittedName>
</protein>
<sequence length="152" mass="17313">MSSISPRNEAASLIGSNSDFEQTNITRRKSSNKEPTKSERIEEDAHPFSDNSETLYEEYELEEEDEEEGEEDAVEERRSTPRRRIKPIDAPRRVLSLKAATTTVMAQSRDTSRKRQKSQKGRKTLPKEMTDESAVVGEIPDVDKLDGVDDIR</sequence>
<proteinExistence type="predicted"/>
<feature type="compositionally biased region" description="Basic and acidic residues" evidence="1">
    <location>
        <begin position="31"/>
        <end position="47"/>
    </location>
</feature>
<dbReference type="EMBL" id="KQ776822">
    <property type="protein sequence ID" value="OAD52158.1"/>
    <property type="molecule type" value="Genomic_DNA"/>
</dbReference>
<dbReference type="Proteomes" id="UP000250275">
    <property type="component" value="Unassembled WGS sequence"/>
</dbReference>
<gene>
    <name evidence="2" type="ORF">WN48_02760</name>
</gene>
<accession>A0A310SEV6</accession>
<feature type="region of interest" description="Disordered" evidence="1">
    <location>
        <begin position="1"/>
        <end position="152"/>
    </location>
</feature>
<evidence type="ECO:0000313" key="2">
    <source>
        <dbReference type="EMBL" id="OAD52158.1"/>
    </source>
</evidence>
<evidence type="ECO:0000256" key="1">
    <source>
        <dbReference type="SAM" id="MobiDB-lite"/>
    </source>
</evidence>